<dbReference type="AlphaFoldDB" id="A0A0D5C1R5"/>
<dbReference type="GO" id="GO:0016491">
    <property type="term" value="F:oxidoreductase activity"/>
    <property type="evidence" value="ECO:0007669"/>
    <property type="project" value="InterPro"/>
</dbReference>
<evidence type="ECO:0000259" key="1">
    <source>
        <dbReference type="SMART" id="SM00746"/>
    </source>
</evidence>
<dbReference type="OrthoDB" id="37898at2157"/>
<feature type="domain" description="TRASH" evidence="1">
    <location>
        <begin position="4"/>
        <end position="41"/>
    </location>
</feature>
<dbReference type="Proteomes" id="UP000032408">
    <property type="component" value="Chromosome"/>
</dbReference>
<dbReference type="RefSeq" id="WP_048116064.1">
    <property type="nucleotide sequence ID" value="NZ_CP011070.1"/>
</dbReference>
<sequence>MPVDPVCGIELDEELALLHEYGGKKFYFCCNGCRRIFIKKPRKYKNNT</sequence>
<name>A0A0D5C1R5_9ARCH</name>
<dbReference type="EMBL" id="CP011070">
    <property type="protein sequence ID" value="AJW70749.1"/>
    <property type="molecule type" value="Genomic_DNA"/>
</dbReference>
<protein>
    <submittedName>
        <fullName evidence="2">Cation-transporting p-atpase</fullName>
    </submittedName>
</protein>
<dbReference type="Gene3D" id="1.10.620.20">
    <property type="entry name" value="Ribonucleotide Reductase, subunit A"/>
    <property type="match status" value="1"/>
</dbReference>
<gene>
    <name evidence="2" type="ORF">NADRNF5_1059</name>
</gene>
<reference evidence="2 3" key="2">
    <citation type="journal article" date="2016" name="ISME J.">
        <title>Physiological and genomic characterization of two novel marine thaumarchaeal strains indicates niche differentiation.</title>
        <authorList>
            <person name="Bayer B."/>
            <person name="Vojvoda J."/>
            <person name="Offre P."/>
            <person name="Alves R.J."/>
            <person name="Elisabeth N.H."/>
            <person name="Garcia J.A."/>
            <person name="Volland J.M."/>
            <person name="Srivastava A."/>
            <person name="Schleper C."/>
            <person name="Herndl G.J."/>
        </authorList>
    </citation>
    <scope>NUCLEOTIDE SEQUENCE [LARGE SCALE GENOMIC DNA]</scope>
    <source>
        <strain evidence="2 3">NF5</strain>
    </source>
</reference>
<evidence type="ECO:0000313" key="2">
    <source>
        <dbReference type="EMBL" id="AJW70749.1"/>
    </source>
</evidence>
<keyword evidence="3" id="KW-1185">Reference proteome</keyword>
<dbReference type="InterPro" id="IPR009078">
    <property type="entry name" value="Ferritin-like_SF"/>
</dbReference>
<dbReference type="InterPro" id="IPR012348">
    <property type="entry name" value="RNR-like"/>
</dbReference>
<reference evidence="3" key="1">
    <citation type="submission" date="2015-03" db="EMBL/GenBank/DDBJ databases">
        <title>Characterization of two novel Thaumarchaeota isolated from the Northern Adriatic Sea.</title>
        <authorList>
            <person name="Bayer B."/>
            <person name="Vojvoda J."/>
            <person name="Offre P."/>
            <person name="Srivastava A."/>
            <person name="Elisabeth N."/>
            <person name="Garcia J.A.L."/>
            <person name="Schleper C."/>
            <person name="Herndl G.J."/>
        </authorList>
    </citation>
    <scope>NUCLEOTIDE SEQUENCE [LARGE SCALE GENOMIC DNA]</scope>
    <source>
        <strain evidence="3">NF5</strain>
    </source>
</reference>
<dbReference type="KEGG" id="nin:NADRNF5_1059"/>
<accession>A0A0D5C1R5</accession>
<dbReference type="Pfam" id="PF04945">
    <property type="entry name" value="YHS"/>
    <property type="match status" value="1"/>
</dbReference>
<dbReference type="InterPro" id="IPR007029">
    <property type="entry name" value="YHS_dom"/>
</dbReference>
<dbReference type="HOGENOM" id="CLU_185152_1_0_2"/>
<dbReference type="SUPFAM" id="SSF47240">
    <property type="entry name" value="Ferritin-like"/>
    <property type="match status" value="1"/>
</dbReference>
<dbReference type="SMART" id="SM00746">
    <property type="entry name" value="TRASH"/>
    <property type="match status" value="1"/>
</dbReference>
<evidence type="ECO:0000313" key="3">
    <source>
        <dbReference type="Proteomes" id="UP000032408"/>
    </source>
</evidence>
<dbReference type="InterPro" id="IPR011017">
    <property type="entry name" value="TRASH_dom"/>
</dbReference>
<dbReference type="GeneID" id="24820272"/>
<proteinExistence type="predicted"/>
<organism evidence="2 3">
    <name type="scientific">Nitrosopumilus adriaticus</name>
    <dbReference type="NCBI Taxonomy" id="1580092"/>
    <lineage>
        <taxon>Archaea</taxon>
        <taxon>Nitrososphaerota</taxon>
        <taxon>Nitrososphaeria</taxon>
        <taxon>Nitrosopumilales</taxon>
        <taxon>Nitrosopumilaceae</taxon>
        <taxon>Nitrosopumilus</taxon>
    </lineage>
</organism>
<dbReference type="STRING" id="1580092.NADRNF5_1059"/>